<sequence length="62" mass="7559">MHSDLSVHEIKERYSYMLFIIFSFPFFLSTILQYWLIISPPPPPKDVWQHMEFKELKNTCHT</sequence>
<organism evidence="2">
    <name type="scientific">Solanum chacoense</name>
    <name type="common">Chaco potato</name>
    <dbReference type="NCBI Taxonomy" id="4108"/>
    <lineage>
        <taxon>Eukaryota</taxon>
        <taxon>Viridiplantae</taxon>
        <taxon>Streptophyta</taxon>
        <taxon>Embryophyta</taxon>
        <taxon>Tracheophyta</taxon>
        <taxon>Spermatophyta</taxon>
        <taxon>Magnoliopsida</taxon>
        <taxon>eudicotyledons</taxon>
        <taxon>Gunneridae</taxon>
        <taxon>Pentapetalae</taxon>
        <taxon>asterids</taxon>
        <taxon>lamiids</taxon>
        <taxon>Solanales</taxon>
        <taxon>Solanaceae</taxon>
        <taxon>Solanoideae</taxon>
        <taxon>Solaneae</taxon>
        <taxon>Solanum</taxon>
    </lineage>
</organism>
<keyword evidence="1" id="KW-0472">Membrane</keyword>
<keyword evidence="1" id="KW-1133">Transmembrane helix</keyword>
<accession>A0A0V0GX30</accession>
<keyword evidence="1" id="KW-0812">Transmembrane</keyword>
<proteinExistence type="predicted"/>
<reference evidence="2" key="1">
    <citation type="submission" date="2015-12" db="EMBL/GenBank/DDBJ databases">
        <title>Gene expression during late stages of embryo sac development: a critical building block for successful pollen-pistil interactions.</title>
        <authorList>
            <person name="Liu Y."/>
            <person name="Joly V."/>
            <person name="Sabar M."/>
            <person name="Matton D.P."/>
        </authorList>
    </citation>
    <scope>NUCLEOTIDE SEQUENCE</scope>
</reference>
<dbReference type="EMBL" id="GEDG01029557">
    <property type="protein sequence ID" value="JAP12467.1"/>
    <property type="molecule type" value="Transcribed_RNA"/>
</dbReference>
<name>A0A0V0GX30_SOLCH</name>
<dbReference type="AlphaFoldDB" id="A0A0V0GX30"/>
<protein>
    <submittedName>
        <fullName evidence="2">Putative ovule protein</fullName>
    </submittedName>
</protein>
<evidence type="ECO:0000256" key="1">
    <source>
        <dbReference type="SAM" id="Phobius"/>
    </source>
</evidence>
<evidence type="ECO:0000313" key="2">
    <source>
        <dbReference type="EMBL" id="JAP12467.1"/>
    </source>
</evidence>
<feature type="transmembrane region" description="Helical" evidence="1">
    <location>
        <begin position="16"/>
        <end position="38"/>
    </location>
</feature>